<dbReference type="InterPro" id="IPR023635">
    <property type="entry name" value="Peptide_deformylase"/>
</dbReference>
<evidence type="ECO:0000256" key="5">
    <source>
        <dbReference type="ARBA" id="ARBA00023004"/>
    </source>
</evidence>
<sequence length="183" mass="20742">MLTMKDIIRDGHPTLHQKAEPVQFPLSDEDRQTLNDMLTFLHNSQDPEIAKKYNLRSGVGLAAPQINVPKRMFAIYLPDDGNGKSYDMVIINPKIVSHSVQEGYLPTGEGCLSVDRDIPGLVHRHYRIKLKGYDMEGNEISLRLKGYPAIVFQHELDHLNGVMFYEHINDNDPLTPHEGAIEV</sequence>
<evidence type="ECO:0000313" key="7">
    <source>
        <dbReference type="EMBL" id="MBI5975806.1"/>
    </source>
</evidence>
<dbReference type="Proteomes" id="UP000751852">
    <property type="component" value="Unassembled WGS sequence"/>
</dbReference>
<dbReference type="RefSeq" id="WP_198618577.1">
    <property type="nucleotide sequence ID" value="NZ_JABANU010000027.1"/>
</dbReference>
<reference evidence="7 8" key="1">
    <citation type="submission" date="2020-04" db="EMBL/GenBank/DDBJ databases">
        <title>Staphylococcus species from domestic dog.</title>
        <authorList>
            <person name="Paterson G.K."/>
        </authorList>
    </citation>
    <scope>NUCLEOTIDE SEQUENCE [LARGE SCALE GENOMIC DNA]</scope>
    <source>
        <strain evidence="7 8">H16/1A</strain>
    </source>
</reference>
<dbReference type="Gene3D" id="3.90.45.10">
    <property type="entry name" value="Peptide deformylase"/>
    <property type="match status" value="1"/>
</dbReference>
<dbReference type="NCBIfam" id="TIGR00079">
    <property type="entry name" value="pept_deformyl"/>
    <property type="match status" value="1"/>
</dbReference>
<evidence type="ECO:0000256" key="2">
    <source>
        <dbReference type="ARBA" id="ARBA00022723"/>
    </source>
</evidence>
<dbReference type="InterPro" id="IPR036821">
    <property type="entry name" value="Peptide_deformylase_sf"/>
</dbReference>
<dbReference type="PIRSF" id="PIRSF004749">
    <property type="entry name" value="Pep_def"/>
    <property type="match status" value="1"/>
</dbReference>
<dbReference type="GO" id="GO:0042586">
    <property type="term" value="F:peptide deformylase activity"/>
    <property type="evidence" value="ECO:0007669"/>
    <property type="project" value="UniProtKB-EC"/>
</dbReference>
<dbReference type="EC" id="3.5.1.88" evidence="6"/>
<organism evidence="7 8">
    <name type="scientific">Staphylococcus canis</name>
    <dbReference type="NCBI Taxonomy" id="2724942"/>
    <lineage>
        <taxon>Bacteria</taxon>
        <taxon>Bacillati</taxon>
        <taxon>Bacillota</taxon>
        <taxon>Bacilli</taxon>
        <taxon>Bacillales</taxon>
        <taxon>Staphylococcaceae</taxon>
        <taxon>Staphylococcus</taxon>
    </lineage>
</organism>
<name>A0ABS0TAN8_9STAP</name>
<comment type="similarity">
    <text evidence="1 6">Belongs to the polypeptide deformylase family.</text>
</comment>
<comment type="cofactor">
    <cofactor evidence="6">
        <name>Fe(2+)</name>
        <dbReference type="ChEBI" id="CHEBI:29033"/>
    </cofactor>
    <text evidence="6">Binds 1 Fe(2+) ion.</text>
</comment>
<evidence type="ECO:0000313" key="8">
    <source>
        <dbReference type="Proteomes" id="UP000751852"/>
    </source>
</evidence>
<keyword evidence="8" id="KW-1185">Reference proteome</keyword>
<dbReference type="HAMAP" id="MF_00163">
    <property type="entry name" value="Pep_deformylase"/>
    <property type="match status" value="1"/>
</dbReference>
<dbReference type="PANTHER" id="PTHR10458">
    <property type="entry name" value="PEPTIDE DEFORMYLASE"/>
    <property type="match status" value="1"/>
</dbReference>
<dbReference type="PRINTS" id="PR01576">
    <property type="entry name" value="PDEFORMYLASE"/>
</dbReference>
<feature type="binding site" evidence="6">
    <location>
        <position position="111"/>
    </location>
    <ligand>
        <name>Fe cation</name>
        <dbReference type="ChEBI" id="CHEBI:24875"/>
    </ligand>
</feature>
<protein>
    <recommendedName>
        <fullName evidence="6">Peptide deformylase</fullName>
        <shortName evidence="6">PDF</shortName>
        <ecNumber evidence="6">3.5.1.88</ecNumber>
    </recommendedName>
    <alternativeName>
        <fullName evidence="6">Polypeptide deformylase</fullName>
    </alternativeName>
</protein>
<dbReference type="Pfam" id="PF01327">
    <property type="entry name" value="Pep_deformylase"/>
    <property type="match status" value="1"/>
</dbReference>
<evidence type="ECO:0000256" key="4">
    <source>
        <dbReference type="ARBA" id="ARBA00022917"/>
    </source>
</evidence>
<dbReference type="EMBL" id="JABANU010000027">
    <property type="protein sequence ID" value="MBI5975806.1"/>
    <property type="molecule type" value="Genomic_DNA"/>
</dbReference>
<evidence type="ECO:0000256" key="1">
    <source>
        <dbReference type="ARBA" id="ARBA00010759"/>
    </source>
</evidence>
<comment type="caution">
    <text evidence="7">The sequence shown here is derived from an EMBL/GenBank/DDBJ whole genome shotgun (WGS) entry which is preliminary data.</text>
</comment>
<keyword evidence="2 6" id="KW-0479">Metal-binding</keyword>
<feature type="active site" evidence="6">
    <location>
        <position position="155"/>
    </location>
</feature>
<keyword evidence="3 6" id="KW-0378">Hydrolase</keyword>
<dbReference type="SUPFAM" id="SSF56420">
    <property type="entry name" value="Peptide deformylase"/>
    <property type="match status" value="1"/>
</dbReference>
<accession>A0ABS0TAN8</accession>
<feature type="binding site" evidence="6">
    <location>
        <position position="154"/>
    </location>
    <ligand>
        <name>Fe cation</name>
        <dbReference type="ChEBI" id="CHEBI:24875"/>
    </ligand>
</feature>
<gene>
    <name evidence="6" type="primary">def</name>
    <name evidence="7" type="ORF">HHH54_09400</name>
</gene>
<dbReference type="CDD" id="cd00487">
    <property type="entry name" value="Pep_deformylase"/>
    <property type="match status" value="1"/>
</dbReference>
<comment type="function">
    <text evidence="6">Removes the formyl group from the N-terminal Met of newly synthesized proteins. Requires at least a dipeptide for an efficient rate of reaction. N-terminal L-methionine is a prerequisite for activity but the enzyme has broad specificity at other positions.</text>
</comment>
<dbReference type="PANTHER" id="PTHR10458:SF8">
    <property type="entry name" value="PEPTIDE DEFORMYLASE 2"/>
    <property type="match status" value="1"/>
</dbReference>
<evidence type="ECO:0000256" key="3">
    <source>
        <dbReference type="ARBA" id="ARBA00022801"/>
    </source>
</evidence>
<keyword evidence="5 6" id="KW-0408">Iron</keyword>
<keyword evidence="4 6" id="KW-0648">Protein biosynthesis</keyword>
<evidence type="ECO:0000256" key="6">
    <source>
        <dbReference type="HAMAP-Rule" id="MF_00163"/>
    </source>
</evidence>
<feature type="binding site" evidence="6">
    <location>
        <position position="158"/>
    </location>
    <ligand>
        <name>Fe cation</name>
        <dbReference type="ChEBI" id="CHEBI:24875"/>
    </ligand>
</feature>
<proteinExistence type="inferred from homology"/>
<comment type="catalytic activity">
    <reaction evidence="6">
        <text>N-terminal N-formyl-L-methionyl-[peptide] + H2O = N-terminal L-methionyl-[peptide] + formate</text>
        <dbReference type="Rhea" id="RHEA:24420"/>
        <dbReference type="Rhea" id="RHEA-COMP:10639"/>
        <dbReference type="Rhea" id="RHEA-COMP:10640"/>
        <dbReference type="ChEBI" id="CHEBI:15377"/>
        <dbReference type="ChEBI" id="CHEBI:15740"/>
        <dbReference type="ChEBI" id="CHEBI:49298"/>
        <dbReference type="ChEBI" id="CHEBI:64731"/>
        <dbReference type="EC" id="3.5.1.88"/>
    </reaction>
</comment>